<evidence type="ECO:0000313" key="1">
    <source>
        <dbReference type="EMBL" id="GES25173.1"/>
    </source>
</evidence>
<evidence type="ECO:0008006" key="3">
    <source>
        <dbReference type="Google" id="ProtNLM"/>
    </source>
</evidence>
<dbReference type="RefSeq" id="WP_344316353.1">
    <property type="nucleotide sequence ID" value="NZ_BAAAHM010000006.1"/>
</dbReference>
<comment type="caution">
    <text evidence="1">The sequence shown here is derived from an EMBL/GenBank/DDBJ whole genome shotgun (WGS) entry which is preliminary data.</text>
</comment>
<organism evidence="1 2">
    <name type="scientific">Acrocarpospora pleiomorpha</name>
    <dbReference type="NCBI Taxonomy" id="90975"/>
    <lineage>
        <taxon>Bacteria</taxon>
        <taxon>Bacillati</taxon>
        <taxon>Actinomycetota</taxon>
        <taxon>Actinomycetes</taxon>
        <taxon>Streptosporangiales</taxon>
        <taxon>Streptosporangiaceae</taxon>
        <taxon>Acrocarpospora</taxon>
    </lineage>
</organism>
<accession>A0A5M3Y0C5</accession>
<proteinExistence type="predicted"/>
<name>A0A5M3Y0C5_9ACTN</name>
<evidence type="ECO:0000313" key="2">
    <source>
        <dbReference type="Proteomes" id="UP000377595"/>
    </source>
</evidence>
<gene>
    <name evidence="1" type="ORF">Aple_080720</name>
</gene>
<dbReference type="Proteomes" id="UP000377595">
    <property type="component" value="Unassembled WGS sequence"/>
</dbReference>
<protein>
    <recommendedName>
        <fullName evidence="3">Lipoprotein</fullName>
    </recommendedName>
</protein>
<keyword evidence="2" id="KW-1185">Reference proteome</keyword>
<dbReference type="AlphaFoldDB" id="A0A5M3Y0C5"/>
<dbReference type="PROSITE" id="PS51257">
    <property type="entry name" value="PROKAR_LIPOPROTEIN"/>
    <property type="match status" value="1"/>
</dbReference>
<sequence>MGLMGGRVRRGVCVIGLAGVVACGGQPVETPVSSEPSSPPVLTLDAAERALEILPELREAWRGVDCGKVDSLTAWAEGELGATVCAAVQNGLPGVDIPDYSEIEVFLPGDQEEGAWFAALAREPDPAYFVFAFEDGVWQLAYGPIPLLGKAPAEDAVPTGATDMIVKARLVPQQYLTYLTDPAGVSGVTFPAGDPVRTLLEELLRTPKKARPDRVSVDVRLATDASRTLLLADGGALVFHAITLVFTQKPGAGRRALRHARYGSAAVKAFTGKAKAGKITGSEVLFLTTRVSKAGKMTTIGVRRELAHITAG</sequence>
<dbReference type="EMBL" id="BLAF01000063">
    <property type="protein sequence ID" value="GES25173.1"/>
    <property type="molecule type" value="Genomic_DNA"/>
</dbReference>
<reference evidence="1 2" key="1">
    <citation type="submission" date="2019-10" db="EMBL/GenBank/DDBJ databases">
        <title>Whole genome shotgun sequence of Acrocarpospora pleiomorpha NBRC 16267.</title>
        <authorList>
            <person name="Ichikawa N."/>
            <person name="Kimura A."/>
            <person name="Kitahashi Y."/>
            <person name="Komaki H."/>
            <person name="Oguchi A."/>
        </authorList>
    </citation>
    <scope>NUCLEOTIDE SEQUENCE [LARGE SCALE GENOMIC DNA]</scope>
    <source>
        <strain evidence="1 2">NBRC 16267</strain>
    </source>
</reference>